<evidence type="ECO:0000313" key="3">
    <source>
        <dbReference type="EMBL" id="PMS26289.1"/>
    </source>
</evidence>
<dbReference type="RefSeq" id="WP_102635165.1">
    <property type="nucleotide sequence ID" value="NZ_CADIJZ010000026.1"/>
</dbReference>
<accession>A0A2N7WA78</accession>
<dbReference type="PANTHER" id="PTHR42852">
    <property type="entry name" value="THIOL:DISULFIDE INTERCHANGE PROTEIN DSBE"/>
    <property type="match status" value="1"/>
</dbReference>
<dbReference type="AlphaFoldDB" id="A0A2N7WA78"/>
<dbReference type="Gene3D" id="3.40.30.10">
    <property type="entry name" value="Glutaredoxin"/>
    <property type="match status" value="1"/>
</dbReference>
<gene>
    <name evidence="2" type="primary">resA_3</name>
    <name evidence="3" type="ORF">C0Z16_27225</name>
    <name evidence="2" type="ORF">LMG27174_05705</name>
</gene>
<sequence>MPARLRTLTTLAAFIALALLASLLATRGNALSAPERNTPVAPQITGIDKWINSPPLTLPQLRGKVVLVDFWTYSCVNCINTLPYVKNWYKQYGNQGLEVIGVHTPEYPFERDAGHVSAAVRQLDIRYPVALDNQYATWNAFNNQYWPALYLFDKTGHVVYSHFGEGDYAKTEAKIRELLAQPG</sequence>
<evidence type="ECO:0000259" key="1">
    <source>
        <dbReference type="PROSITE" id="PS51352"/>
    </source>
</evidence>
<dbReference type="Proteomes" id="UP000235659">
    <property type="component" value="Unassembled WGS sequence"/>
</dbReference>
<proteinExistence type="predicted"/>
<dbReference type="PROSITE" id="PS51352">
    <property type="entry name" value="THIOREDOXIN_2"/>
    <property type="match status" value="1"/>
</dbReference>
<feature type="domain" description="Thioredoxin" evidence="1">
    <location>
        <begin position="35"/>
        <end position="180"/>
    </location>
</feature>
<dbReference type="EMBL" id="PNXY01000025">
    <property type="protein sequence ID" value="PMS26289.1"/>
    <property type="molecule type" value="Genomic_DNA"/>
</dbReference>
<dbReference type="InterPro" id="IPR050553">
    <property type="entry name" value="Thioredoxin_ResA/DsbE_sf"/>
</dbReference>
<evidence type="ECO:0000313" key="5">
    <source>
        <dbReference type="Proteomes" id="UP000494205"/>
    </source>
</evidence>
<name>A0A2N7WA78_9BURK</name>
<evidence type="ECO:0000313" key="4">
    <source>
        <dbReference type="Proteomes" id="UP000235659"/>
    </source>
</evidence>
<reference evidence="2 5" key="2">
    <citation type="submission" date="2020-04" db="EMBL/GenBank/DDBJ databases">
        <authorList>
            <person name="De Canck E."/>
        </authorList>
    </citation>
    <scope>NUCLEOTIDE SEQUENCE [LARGE SCALE GENOMIC DNA]</scope>
    <source>
        <strain evidence="2 5">LMG 27174</strain>
    </source>
</reference>
<keyword evidence="4" id="KW-1185">Reference proteome</keyword>
<evidence type="ECO:0000313" key="2">
    <source>
        <dbReference type="EMBL" id="CAB3729987.1"/>
    </source>
</evidence>
<dbReference type="InterPro" id="IPR013766">
    <property type="entry name" value="Thioredoxin_domain"/>
</dbReference>
<dbReference type="GO" id="GO:0016491">
    <property type="term" value="F:oxidoreductase activity"/>
    <property type="evidence" value="ECO:0007669"/>
    <property type="project" value="InterPro"/>
</dbReference>
<dbReference type="SUPFAM" id="SSF52833">
    <property type="entry name" value="Thioredoxin-like"/>
    <property type="match status" value="1"/>
</dbReference>
<dbReference type="CDD" id="cd03012">
    <property type="entry name" value="TlpA_like_DipZ_like"/>
    <property type="match status" value="1"/>
</dbReference>
<reference evidence="3 4" key="1">
    <citation type="submission" date="2018-01" db="EMBL/GenBank/DDBJ databases">
        <title>Whole genome analyses suggest that Burkholderia sensu lato contains two further novel genera in the rhizoxinica-symbiotica group Mycetohabitans gen. nov., and Trinickia gen. nov.: implications for the evolution of diazotrophy and nodulation in the Burkholderiaceae.</title>
        <authorList>
            <person name="Estrada-de los Santos P."/>
            <person name="Palmer M."/>
            <person name="Chavez-Ramirez B."/>
            <person name="Beukes C."/>
            <person name="Steenkamp E.T."/>
            <person name="Hirsch A.M."/>
            <person name="Manyaka P."/>
            <person name="Maluk M."/>
            <person name="Lafos M."/>
            <person name="Crook M."/>
            <person name="Gross E."/>
            <person name="Simon M.F."/>
            <person name="Bueno dos Reis Junior F."/>
            <person name="Poole P.S."/>
            <person name="Venter S.N."/>
            <person name="James E.K."/>
        </authorList>
    </citation>
    <scope>NUCLEOTIDE SEQUENCE [LARGE SCALE GENOMIC DNA]</scope>
    <source>
        <strain evidence="3 4">WSM 3937</strain>
    </source>
</reference>
<dbReference type="Pfam" id="PF08534">
    <property type="entry name" value="Redoxin"/>
    <property type="match status" value="1"/>
</dbReference>
<dbReference type="InterPro" id="IPR013740">
    <property type="entry name" value="Redoxin"/>
</dbReference>
<organism evidence="2 5">
    <name type="scientific">Paraburkholderia rhynchosiae</name>
    <dbReference type="NCBI Taxonomy" id="487049"/>
    <lineage>
        <taxon>Bacteria</taxon>
        <taxon>Pseudomonadati</taxon>
        <taxon>Pseudomonadota</taxon>
        <taxon>Betaproteobacteria</taxon>
        <taxon>Burkholderiales</taxon>
        <taxon>Burkholderiaceae</taxon>
        <taxon>Paraburkholderia</taxon>
    </lineage>
</organism>
<dbReference type="OrthoDB" id="9811352at2"/>
<dbReference type="InterPro" id="IPR036249">
    <property type="entry name" value="Thioredoxin-like_sf"/>
</dbReference>
<protein>
    <submittedName>
        <fullName evidence="2">Thiol-disulfide oxidoreductase ResA</fullName>
    </submittedName>
    <submittedName>
        <fullName evidence="3">Thioredoxin</fullName>
    </submittedName>
</protein>
<dbReference type="PANTHER" id="PTHR42852:SF13">
    <property type="entry name" value="PROTEIN DIPZ"/>
    <property type="match status" value="1"/>
</dbReference>
<dbReference type="Proteomes" id="UP000494205">
    <property type="component" value="Unassembled WGS sequence"/>
</dbReference>
<dbReference type="EMBL" id="CADIJZ010000026">
    <property type="protein sequence ID" value="CAB3729987.1"/>
    <property type="molecule type" value="Genomic_DNA"/>
</dbReference>